<feature type="compositionally biased region" description="Polar residues" evidence="2">
    <location>
        <begin position="1"/>
        <end position="21"/>
    </location>
</feature>
<feature type="region of interest" description="Disordered" evidence="2">
    <location>
        <begin position="202"/>
        <end position="229"/>
    </location>
</feature>
<dbReference type="InterPro" id="IPR015940">
    <property type="entry name" value="UBA"/>
</dbReference>
<keyword evidence="5" id="KW-1185">Reference proteome</keyword>
<accession>A0A8H7Q6G5</accession>
<dbReference type="AlphaFoldDB" id="A0A8H7Q6G5"/>
<name>A0A8H7Q6G5_MORIS</name>
<dbReference type="InterPro" id="IPR006608">
    <property type="entry name" value="CC2D1A/B_DM14"/>
</dbReference>
<dbReference type="Gene3D" id="2.60.40.150">
    <property type="entry name" value="C2 domain"/>
    <property type="match status" value="1"/>
</dbReference>
<feature type="compositionally biased region" description="Polar residues" evidence="2">
    <location>
        <begin position="243"/>
        <end position="253"/>
    </location>
</feature>
<dbReference type="SMART" id="SM00165">
    <property type="entry name" value="UBA"/>
    <property type="match status" value="1"/>
</dbReference>
<feature type="compositionally biased region" description="Basic and acidic residues" evidence="2">
    <location>
        <begin position="298"/>
        <end position="316"/>
    </location>
</feature>
<feature type="compositionally biased region" description="Polar residues" evidence="2">
    <location>
        <begin position="479"/>
        <end position="491"/>
    </location>
</feature>
<dbReference type="InterPro" id="IPR039725">
    <property type="entry name" value="CC2D1A/B"/>
</dbReference>
<dbReference type="PANTHER" id="PTHR13076:SF9">
    <property type="entry name" value="COILED-COIL AND C2 DOMAIN-CONTAINING PROTEIN 1-LIKE"/>
    <property type="match status" value="1"/>
</dbReference>
<feature type="compositionally biased region" description="Basic and acidic residues" evidence="2">
    <location>
        <begin position="264"/>
        <end position="275"/>
    </location>
</feature>
<dbReference type="Gene3D" id="1.10.8.10">
    <property type="entry name" value="DNA helicase RuvA subunit, C-terminal domain"/>
    <property type="match status" value="1"/>
</dbReference>
<dbReference type="OrthoDB" id="19996at2759"/>
<sequence>MFSWKKSTNEQPRTASSSNRSGGVDNMDFSDLLKDPVDATGDGTYDDDMDPDLLKQLQELSTSSASAKAKPKRAVPQQPAIDQMDLDAYARLAQDEDIEVEFDENDLNDPNLLRELSMIGESGPNVIEEPTTITKPLPPTVTEEIPSMSLKKLPMNDSHKTARSLPPNEEALQLMAMGFSQRQAMDALKFSDNDLERATNYLLDTPGPAEEDENLQTSQSNDIQSSTPVNTEYNQLVDTSANMMDNDQYTNPKVSMEPLQPTTEYKRLDGPHTDPDSPTIQKTIPAPTQTTYDNVQYEPERSSKPESTDSKDIGSEWDFEEKYNETDIIILAQYATDYQKAAVAAKRAGDKSSAIDLLRKSKLFTAKKEELKELQSDTTFGEADSHHTNVQAQDISTPPQRVSPSLESLAQKSPAQQSPLQDSQPVEAATQQGKKSPQQPSSDVVDEQRAAEVEQQDKVPAMNSEIPSEGARSPAVAPPTSSNNIRQSSPQPAIAPEHAEIQQLLEALITRQKEYKVAAIHYKEIGNLAVAKEMIRISKDVLQTAVAVKNGQLTSVQTIKNKLPKAPDMELGSGKPRQPQEVNVMDHRGNLPSFEQLQRTLNYQMDICHNLELQSRGNQGPGNNNLGNDFKELAKTFAADLASVKSAESSNGSLPRFHYQNVSYAYRETNSEISSNEMIVHVKKAMQLQSLEASAQNIEAYVQWDLGGWPPESVPQAHLGKGQTPSAAKGGNPDFDFKTSIPIARQNRAFMRYLQRKKATFEVYHKRYSYGLFARPLLLGKVTLEMNSLLHTATAGGVLELLDQNRKKTGGLLHVNICLSEPLLNDDVPVKQEKWLIIDEYNANIYSLLASARLVPQSMANYQPAPASSPQALTPPSIQSPAPSPVVAEQVPKPDQSPPAKIAEENAPPTAPKAEKSEEENELDKAEADLNKYYFKSVDSIVSNMVLENEIGLVNSAIAACHGTVPDDLMDQKQALEIKMNMLVIQVQTGLLTMEQYLANVEARMEQDKKCALIFKRAGRLDLAKKALRRKKIAQEEVEEAKAAMAEQAEEE</sequence>
<dbReference type="EMBL" id="JAEPQZ010000001">
    <property type="protein sequence ID" value="KAG2186195.1"/>
    <property type="molecule type" value="Genomic_DNA"/>
</dbReference>
<dbReference type="InterPro" id="IPR009060">
    <property type="entry name" value="UBA-like_sf"/>
</dbReference>
<feature type="compositionally biased region" description="Polar residues" evidence="2">
    <location>
        <begin position="276"/>
        <end position="294"/>
    </location>
</feature>
<evidence type="ECO:0000313" key="5">
    <source>
        <dbReference type="Proteomes" id="UP000654370"/>
    </source>
</evidence>
<dbReference type="Pfam" id="PF00627">
    <property type="entry name" value="UBA"/>
    <property type="match status" value="1"/>
</dbReference>
<dbReference type="SMART" id="SM00685">
    <property type="entry name" value="DM14"/>
    <property type="match status" value="1"/>
</dbReference>
<evidence type="ECO:0000259" key="3">
    <source>
        <dbReference type="PROSITE" id="PS50030"/>
    </source>
</evidence>
<dbReference type="SUPFAM" id="SSF46934">
    <property type="entry name" value="UBA-like"/>
    <property type="match status" value="1"/>
</dbReference>
<dbReference type="PROSITE" id="PS50030">
    <property type="entry name" value="UBA"/>
    <property type="match status" value="1"/>
</dbReference>
<feature type="compositionally biased region" description="Basic and acidic residues" evidence="2">
    <location>
        <begin position="446"/>
        <end position="457"/>
    </location>
</feature>
<feature type="compositionally biased region" description="Polar residues" evidence="2">
    <location>
        <begin position="215"/>
        <end position="229"/>
    </location>
</feature>
<feature type="coiled-coil region" evidence="1">
    <location>
        <begin position="1024"/>
        <end position="1051"/>
    </location>
</feature>
<keyword evidence="1" id="KW-0175">Coiled coil</keyword>
<evidence type="ECO:0000256" key="2">
    <source>
        <dbReference type="SAM" id="MobiDB-lite"/>
    </source>
</evidence>
<reference evidence="4" key="1">
    <citation type="submission" date="2020-12" db="EMBL/GenBank/DDBJ databases">
        <title>Metabolic potential, ecology and presence of endohyphal bacteria is reflected in genomic diversity of Mucoromycotina.</title>
        <authorList>
            <person name="Muszewska A."/>
            <person name="Okrasinska A."/>
            <person name="Steczkiewicz K."/>
            <person name="Drgas O."/>
            <person name="Orlowska M."/>
            <person name="Perlinska-Lenart U."/>
            <person name="Aleksandrzak-Piekarczyk T."/>
            <person name="Szatraj K."/>
            <person name="Zielenkiewicz U."/>
            <person name="Pilsyk S."/>
            <person name="Malc E."/>
            <person name="Mieczkowski P."/>
            <person name="Kruszewska J.S."/>
            <person name="Biernat P."/>
            <person name="Pawlowska J."/>
        </authorList>
    </citation>
    <scope>NUCLEOTIDE SEQUENCE</scope>
    <source>
        <strain evidence="4">WA0000067209</strain>
    </source>
</reference>
<comment type="caution">
    <text evidence="4">The sequence shown here is derived from an EMBL/GenBank/DDBJ whole genome shotgun (WGS) entry which is preliminary data.</text>
</comment>
<dbReference type="PANTHER" id="PTHR13076">
    <property type="entry name" value="COILED-COIL AND C2 DOMAIN-CONTAINING PROTEIN 1-LIKE"/>
    <property type="match status" value="1"/>
</dbReference>
<protein>
    <recommendedName>
        <fullName evidence="3">UBA domain-containing protein</fullName>
    </recommendedName>
</protein>
<organism evidence="4 5">
    <name type="scientific">Mortierella isabellina</name>
    <name type="common">Filamentous fungus</name>
    <name type="synonym">Umbelopsis isabellina</name>
    <dbReference type="NCBI Taxonomy" id="91625"/>
    <lineage>
        <taxon>Eukaryota</taxon>
        <taxon>Fungi</taxon>
        <taxon>Fungi incertae sedis</taxon>
        <taxon>Mucoromycota</taxon>
        <taxon>Mucoromycotina</taxon>
        <taxon>Umbelopsidomycetes</taxon>
        <taxon>Umbelopsidales</taxon>
        <taxon>Umbelopsidaceae</taxon>
        <taxon>Umbelopsis</taxon>
    </lineage>
</organism>
<dbReference type="GO" id="GO:0001227">
    <property type="term" value="F:DNA-binding transcription repressor activity, RNA polymerase II-specific"/>
    <property type="evidence" value="ECO:0007669"/>
    <property type="project" value="InterPro"/>
</dbReference>
<evidence type="ECO:0000313" key="4">
    <source>
        <dbReference type="EMBL" id="KAG2186195.1"/>
    </source>
</evidence>
<evidence type="ECO:0000256" key="1">
    <source>
        <dbReference type="SAM" id="Coils"/>
    </source>
</evidence>
<feature type="region of interest" description="Disordered" evidence="2">
    <location>
        <begin position="1"/>
        <end position="80"/>
    </location>
</feature>
<feature type="domain" description="UBA" evidence="3">
    <location>
        <begin position="166"/>
        <end position="205"/>
    </location>
</feature>
<dbReference type="InterPro" id="IPR035892">
    <property type="entry name" value="C2_domain_sf"/>
</dbReference>
<feature type="region of interest" description="Disordered" evidence="2">
    <location>
        <begin position="862"/>
        <end position="923"/>
    </location>
</feature>
<feature type="compositionally biased region" description="Polar residues" evidence="2">
    <location>
        <begin position="862"/>
        <end position="881"/>
    </location>
</feature>
<proteinExistence type="predicted"/>
<feature type="compositionally biased region" description="Low complexity" evidence="2">
    <location>
        <begin position="431"/>
        <end position="442"/>
    </location>
</feature>
<feature type="compositionally biased region" description="Polar residues" evidence="2">
    <location>
        <begin position="388"/>
        <end position="424"/>
    </location>
</feature>
<dbReference type="Proteomes" id="UP000654370">
    <property type="component" value="Unassembled WGS sequence"/>
</dbReference>
<feature type="region of interest" description="Disordered" evidence="2">
    <location>
        <begin position="243"/>
        <end position="316"/>
    </location>
</feature>
<gene>
    <name evidence="4" type="ORF">INT43_002633</name>
</gene>
<feature type="region of interest" description="Disordered" evidence="2">
    <location>
        <begin position="375"/>
        <end position="493"/>
    </location>
</feature>